<evidence type="ECO:0000313" key="3">
    <source>
        <dbReference type="Proteomes" id="UP000291832"/>
    </source>
</evidence>
<dbReference type="AlphaFoldDB" id="A0A4Q7TPD6"/>
<feature type="transmembrane region" description="Helical" evidence="1">
    <location>
        <begin position="150"/>
        <end position="167"/>
    </location>
</feature>
<gene>
    <name evidence="2" type="ORF">EV139_2363</name>
</gene>
<name>A0A4Q7TPD6_9MICO</name>
<sequence length="193" mass="20882">MTNVLAREMPSRYARANPRTPERPMDFTVAEFLRGLGITFVAFNVVLLAFLFVVSVIGQLAAGLPPLDGAQYLLIVPLYAAPVSALACVTYGGLAAFGLGKLLRREPRRWVHRAAFIALAVVVSYLTSVVLQMSTYGSFDGNAWAEPQHLLYAVPTAAAVWLGWEFASSRALRTDARAARFADTGAARSHDAP</sequence>
<organism evidence="2 3">
    <name type="scientific">Leucobacter luti</name>
    <dbReference type="NCBI Taxonomy" id="340320"/>
    <lineage>
        <taxon>Bacteria</taxon>
        <taxon>Bacillati</taxon>
        <taxon>Actinomycetota</taxon>
        <taxon>Actinomycetes</taxon>
        <taxon>Micrococcales</taxon>
        <taxon>Microbacteriaceae</taxon>
        <taxon>Leucobacter</taxon>
    </lineage>
</organism>
<comment type="caution">
    <text evidence="2">The sequence shown here is derived from an EMBL/GenBank/DDBJ whole genome shotgun (WGS) entry which is preliminary data.</text>
</comment>
<keyword evidence="3" id="KW-1185">Reference proteome</keyword>
<dbReference type="EMBL" id="SHKI01000006">
    <property type="protein sequence ID" value="RZT62664.1"/>
    <property type="molecule type" value="Genomic_DNA"/>
</dbReference>
<protein>
    <submittedName>
        <fullName evidence="2">Uncharacterized protein</fullName>
    </submittedName>
</protein>
<keyword evidence="1" id="KW-0472">Membrane</keyword>
<feature type="transmembrane region" description="Helical" evidence="1">
    <location>
        <begin position="111"/>
        <end position="130"/>
    </location>
</feature>
<reference evidence="2 3" key="1">
    <citation type="journal article" date="2015" name="Stand. Genomic Sci.">
        <title>Genomic Encyclopedia of Bacterial and Archaeal Type Strains, Phase III: the genomes of soil and plant-associated and newly described type strains.</title>
        <authorList>
            <person name="Whitman W.B."/>
            <person name="Woyke T."/>
            <person name="Klenk H.P."/>
            <person name="Zhou Y."/>
            <person name="Lilburn T.G."/>
            <person name="Beck B.J."/>
            <person name="De Vos P."/>
            <person name="Vandamme P."/>
            <person name="Eisen J.A."/>
            <person name="Garrity G."/>
            <person name="Hugenholtz P."/>
            <person name="Kyrpides N.C."/>
        </authorList>
    </citation>
    <scope>NUCLEOTIDE SEQUENCE [LARGE SCALE GENOMIC DNA]</scope>
    <source>
        <strain evidence="2 3">RF6</strain>
    </source>
</reference>
<feature type="transmembrane region" description="Helical" evidence="1">
    <location>
        <begin position="32"/>
        <end position="58"/>
    </location>
</feature>
<accession>A0A4Q7TPD6</accession>
<keyword evidence="1" id="KW-1133">Transmembrane helix</keyword>
<dbReference type="Proteomes" id="UP000291832">
    <property type="component" value="Unassembled WGS sequence"/>
</dbReference>
<keyword evidence="1" id="KW-0812">Transmembrane</keyword>
<evidence type="ECO:0000313" key="2">
    <source>
        <dbReference type="EMBL" id="RZT62664.1"/>
    </source>
</evidence>
<evidence type="ECO:0000256" key="1">
    <source>
        <dbReference type="SAM" id="Phobius"/>
    </source>
</evidence>
<feature type="transmembrane region" description="Helical" evidence="1">
    <location>
        <begin position="78"/>
        <end position="99"/>
    </location>
</feature>
<dbReference type="OrthoDB" id="4991035at2"/>
<proteinExistence type="predicted"/>
<dbReference type="RefSeq" id="WP_130454544.1">
    <property type="nucleotide sequence ID" value="NZ_QYAG01000002.1"/>
</dbReference>